<keyword evidence="2" id="KW-0812">Transmembrane</keyword>
<organism evidence="4 5">
    <name type="scientific">Halococcus saccharolyticus DSM 5350</name>
    <dbReference type="NCBI Taxonomy" id="1227455"/>
    <lineage>
        <taxon>Archaea</taxon>
        <taxon>Methanobacteriati</taxon>
        <taxon>Methanobacteriota</taxon>
        <taxon>Stenosarchaea group</taxon>
        <taxon>Halobacteria</taxon>
        <taxon>Halobacteriales</taxon>
        <taxon>Halococcaceae</taxon>
        <taxon>Halococcus</taxon>
    </lineage>
</organism>
<evidence type="ECO:0000313" key="4">
    <source>
        <dbReference type="EMBL" id="EMA43430.1"/>
    </source>
</evidence>
<dbReference type="STRING" id="1227455.C449_15687"/>
<evidence type="ECO:0000256" key="2">
    <source>
        <dbReference type="SAM" id="Phobius"/>
    </source>
</evidence>
<dbReference type="InParanoid" id="M0MG86"/>
<dbReference type="AlphaFoldDB" id="M0MG86"/>
<protein>
    <submittedName>
        <fullName evidence="4">Heat shock protein DnaJ domain-containing protein</fullName>
    </submittedName>
</protein>
<dbReference type="SMART" id="SM00271">
    <property type="entry name" value="DnaJ"/>
    <property type="match status" value="1"/>
</dbReference>
<evidence type="ECO:0000259" key="3">
    <source>
        <dbReference type="PROSITE" id="PS50076"/>
    </source>
</evidence>
<accession>M0MG86</accession>
<dbReference type="Gene3D" id="1.10.287.110">
    <property type="entry name" value="DnaJ domain"/>
    <property type="match status" value="1"/>
</dbReference>
<dbReference type="PROSITE" id="PS50076">
    <property type="entry name" value="DNAJ_2"/>
    <property type="match status" value="1"/>
</dbReference>
<gene>
    <name evidence="4" type="ORF">C449_15687</name>
</gene>
<dbReference type="PANTHER" id="PTHR44240">
    <property type="entry name" value="DNAJ DOMAIN (PROKARYOTIC HEAT SHOCK PROTEIN)-RELATED"/>
    <property type="match status" value="1"/>
</dbReference>
<evidence type="ECO:0000256" key="1">
    <source>
        <dbReference type="SAM" id="MobiDB-lite"/>
    </source>
</evidence>
<dbReference type="InterPro" id="IPR036869">
    <property type="entry name" value="J_dom_sf"/>
</dbReference>
<feature type="region of interest" description="Disordered" evidence="1">
    <location>
        <begin position="55"/>
        <end position="122"/>
    </location>
</feature>
<keyword evidence="2" id="KW-0472">Membrane</keyword>
<comment type="caution">
    <text evidence="4">The sequence shown here is derived from an EMBL/GenBank/DDBJ whole genome shotgun (WGS) entry which is preliminary data.</text>
</comment>
<keyword evidence="2" id="KW-1133">Transmembrane helix</keyword>
<sequence length="175" mass="19086">MVGLGGVFAGLTVFTTVLGFVYSPVALALAVPFGAVTYFLWYHVSGRLRERVYRQTRTAGSRRADRTTRTKRTARTGRTETGGFGAGPREEWTGPRSDGGFDGGGRRRATAGGQRQRRGPSTAAAYRALDLEPGADEAAVRSAYREKVKEVHPDTDDGNERAFKRVQSAYDHLSD</sequence>
<dbReference type="PANTHER" id="PTHR44240:SF10">
    <property type="entry name" value="J DOMAIN-CONTAINING PROTEIN"/>
    <property type="match status" value="1"/>
</dbReference>
<dbReference type="SUPFAM" id="SSF46565">
    <property type="entry name" value="Chaperone J-domain"/>
    <property type="match status" value="1"/>
</dbReference>
<keyword evidence="5" id="KW-1185">Reference proteome</keyword>
<dbReference type="InterPro" id="IPR052276">
    <property type="entry name" value="Diphthamide-biosynth_chaperone"/>
</dbReference>
<keyword evidence="4" id="KW-0346">Stress response</keyword>
<evidence type="ECO:0000313" key="5">
    <source>
        <dbReference type="Proteomes" id="UP000011669"/>
    </source>
</evidence>
<dbReference type="Proteomes" id="UP000011669">
    <property type="component" value="Unassembled WGS sequence"/>
</dbReference>
<dbReference type="PATRIC" id="fig|1227455.4.peg.3193"/>
<dbReference type="EMBL" id="AOMD01000030">
    <property type="protein sequence ID" value="EMA43430.1"/>
    <property type="molecule type" value="Genomic_DNA"/>
</dbReference>
<feature type="transmembrane region" description="Helical" evidence="2">
    <location>
        <begin position="20"/>
        <end position="41"/>
    </location>
</feature>
<dbReference type="CDD" id="cd06257">
    <property type="entry name" value="DnaJ"/>
    <property type="match status" value="1"/>
</dbReference>
<dbReference type="InterPro" id="IPR001623">
    <property type="entry name" value="DnaJ_domain"/>
</dbReference>
<feature type="domain" description="J" evidence="3">
    <location>
        <begin position="124"/>
        <end position="175"/>
    </location>
</feature>
<name>M0MG86_9EURY</name>
<reference evidence="4 5" key="1">
    <citation type="journal article" date="2014" name="PLoS Genet.">
        <title>Phylogenetically driven sequencing of extremely halophilic archaea reveals strategies for static and dynamic osmo-response.</title>
        <authorList>
            <person name="Becker E.A."/>
            <person name="Seitzer P.M."/>
            <person name="Tritt A."/>
            <person name="Larsen D."/>
            <person name="Krusor M."/>
            <person name="Yao A.I."/>
            <person name="Wu D."/>
            <person name="Madern D."/>
            <person name="Eisen J.A."/>
            <person name="Darling A.E."/>
            <person name="Facciotti M.T."/>
        </authorList>
    </citation>
    <scope>NUCLEOTIDE SEQUENCE [LARGE SCALE GENOMIC DNA]</scope>
    <source>
        <strain evidence="4 5">DSM 5350</strain>
    </source>
</reference>
<proteinExistence type="predicted"/>
<dbReference type="Pfam" id="PF00226">
    <property type="entry name" value="DnaJ"/>
    <property type="match status" value="1"/>
</dbReference>